<dbReference type="InterPro" id="IPR004358">
    <property type="entry name" value="Sig_transdc_His_kin-like_C"/>
</dbReference>
<dbReference type="InterPro" id="IPR003594">
    <property type="entry name" value="HATPase_dom"/>
</dbReference>
<dbReference type="PANTHER" id="PTHR43304:SF1">
    <property type="entry name" value="PAC DOMAIN-CONTAINING PROTEIN"/>
    <property type="match status" value="1"/>
</dbReference>
<dbReference type="EMBL" id="JABANE010000121">
    <property type="protein sequence ID" value="NME71909.1"/>
    <property type="molecule type" value="Genomic_DNA"/>
</dbReference>
<dbReference type="RefSeq" id="WP_169660110.1">
    <property type="nucleotide sequence ID" value="NZ_JABANE010000121.1"/>
</dbReference>
<dbReference type="InterPro" id="IPR036890">
    <property type="entry name" value="HATPase_C_sf"/>
</dbReference>
<dbReference type="Gene3D" id="3.30.565.10">
    <property type="entry name" value="Histidine kinase-like ATPase, C-terminal domain"/>
    <property type="match status" value="1"/>
</dbReference>
<evidence type="ECO:0000259" key="6">
    <source>
        <dbReference type="PROSITE" id="PS50109"/>
    </source>
</evidence>
<evidence type="ECO:0000256" key="5">
    <source>
        <dbReference type="ARBA" id="ARBA00022777"/>
    </source>
</evidence>
<dbReference type="SMART" id="SM00387">
    <property type="entry name" value="HATPase_c"/>
    <property type="match status" value="1"/>
</dbReference>
<dbReference type="Pfam" id="PF02518">
    <property type="entry name" value="HATPase_c"/>
    <property type="match status" value="1"/>
</dbReference>
<dbReference type="Gene3D" id="1.10.287.130">
    <property type="match status" value="1"/>
</dbReference>
<organism evidence="7 8">
    <name type="scientific">Flammeovirga aprica JL-4</name>
    <dbReference type="NCBI Taxonomy" id="694437"/>
    <lineage>
        <taxon>Bacteria</taxon>
        <taxon>Pseudomonadati</taxon>
        <taxon>Bacteroidota</taxon>
        <taxon>Cytophagia</taxon>
        <taxon>Cytophagales</taxon>
        <taxon>Flammeovirgaceae</taxon>
        <taxon>Flammeovirga</taxon>
    </lineage>
</organism>
<dbReference type="InterPro" id="IPR036097">
    <property type="entry name" value="HisK_dim/P_sf"/>
</dbReference>
<keyword evidence="5" id="KW-0418">Kinase</keyword>
<dbReference type="CDD" id="cd00082">
    <property type="entry name" value="HisKA"/>
    <property type="match status" value="1"/>
</dbReference>
<keyword evidence="8" id="KW-1185">Reference proteome</keyword>
<comment type="catalytic activity">
    <reaction evidence="1">
        <text>ATP + protein L-histidine = ADP + protein N-phospho-L-histidine.</text>
        <dbReference type="EC" id="2.7.13.3"/>
    </reaction>
</comment>
<evidence type="ECO:0000256" key="4">
    <source>
        <dbReference type="ARBA" id="ARBA00022679"/>
    </source>
</evidence>
<evidence type="ECO:0000256" key="2">
    <source>
        <dbReference type="ARBA" id="ARBA00012438"/>
    </source>
</evidence>
<dbReference type="PANTHER" id="PTHR43304">
    <property type="entry name" value="PHYTOCHROME-LIKE PROTEIN CPH1"/>
    <property type="match status" value="1"/>
</dbReference>
<keyword evidence="3" id="KW-0597">Phosphoprotein</keyword>
<dbReference type="InterPro" id="IPR052162">
    <property type="entry name" value="Sensor_kinase/Photoreceptor"/>
</dbReference>
<dbReference type="InterPro" id="IPR005467">
    <property type="entry name" value="His_kinase_dom"/>
</dbReference>
<dbReference type="SMART" id="SM00388">
    <property type="entry name" value="HisKA"/>
    <property type="match status" value="1"/>
</dbReference>
<dbReference type="AlphaFoldDB" id="A0A7X9XCR3"/>
<dbReference type="SUPFAM" id="SSF55874">
    <property type="entry name" value="ATPase domain of HSP90 chaperone/DNA topoisomerase II/histidine kinase"/>
    <property type="match status" value="1"/>
</dbReference>
<dbReference type="SUPFAM" id="SSF47384">
    <property type="entry name" value="Homodimeric domain of signal transducing histidine kinase"/>
    <property type="match status" value="1"/>
</dbReference>
<evidence type="ECO:0000256" key="1">
    <source>
        <dbReference type="ARBA" id="ARBA00000085"/>
    </source>
</evidence>
<gene>
    <name evidence="7" type="ORF">HHU12_28345</name>
</gene>
<protein>
    <recommendedName>
        <fullName evidence="2">histidine kinase</fullName>
        <ecNumber evidence="2">2.7.13.3</ecNumber>
    </recommendedName>
</protein>
<comment type="caution">
    <text evidence="7">The sequence shown here is derived from an EMBL/GenBank/DDBJ whole genome shotgun (WGS) entry which is preliminary data.</text>
</comment>
<dbReference type="PROSITE" id="PS50109">
    <property type="entry name" value="HIS_KIN"/>
    <property type="match status" value="1"/>
</dbReference>
<feature type="domain" description="Histidine kinase" evidence="6">
    <location>
        <begin position="148"/>
        <end position="361"/>
    </location>
</feature>
<sequence length="361" mass="41339">MKPSYNTSLLLDHLNTAIYVLRLKSNESLNFDIIYANSVNKEVIGTDLRKFVGTDFKTSFPELFETKLPLLYYTSLREQRIINVGEVEYGDCQVSKNTFIIKAIPLSHQEVMVTYNNISRLKKAERELIKNNLTLKEKNRSLEEFAYITSHDLQEPLNTITSFVEIFKDRYDGQLDETGQMCLSYLENSATRMSDMIKGILHHSRLGTNVTITEVDLNETMQGIVEDLRTMIADKKAVIQSDPLPKLKGCDVGLRLLFQNLIENALKYQREDNQPEVIIKVEPQDNGWLFSVKDNGIGIREEHQKKIFQVFQRLHDDQSSYKGTGLGLSNCMKIVKVSGGKLWVDSTYGKGSTFFFNLPKL</sequence>
<dbReference type="GO" id="GO:0000155">
    <property type="term" value="F:phosphorelay sensor kinase activity"/>
    <property type="evidence" value="ECO:0007669"/>
    <property type="project" value="InterPro"/>
</dbReference>
<accession>A0A7X9XCR3</accession>
<dbReference type="Pfam" id="PF00512">
    <property type="entry name" value="HisKA"/>
    <property type="match status" value="1"/>
</dbReference>
<dbReference type="PRINTS" id="PR00344">
    <property type="entry name" value="BCTRLSENSOR"/>
</dbReference>
<dbReference type="FunFam" id="3.30.565.10:FF:000006">
    <property type="entry name" value="Sensor histidine kinase WalK"/>
    <property type="match status" value="1"/>
</dbReference>
<dbReference type="Proteomes" id="UP000576082">
    <property type="component" value="Unassembled WGS sequence"/>
</dbReference>
<reference evidence="7 8" key="1">
    <citation type="submission" date="2020-04" db="EMBL/GenBank/DDBJ databases">
        <title>Flammeovirga sp. SR4, a novel species isolated from seawater.</title>
        <authorList>
            <person name="Wang X."/>
        </authorList>
    </citation>
    <scope>NUCLEOTIDE SEQUENCE [LARGE SCALE GENOMIC DNA]</scope>
    <source>
        <strain evidence="7 8">ATCC 23126</strain>
    </source>
</reference>
<dbReference type="EC" id="2.7.13.3" evidence="2"/>
<keyword evidence="4" id="KW-0808">Transferase</keyword>
<evidence type="ECO:0000313" key="8">
    <source>
        <dbReference type="Proteomes" id="UP000576082"/>
    </source>
</evidence>
<evidence type="ECO:0000256" key="3">
    <source>
        <dbReference type="ARBA" id="ARBA00022553"/>
    </source>
</evidence>
<dbReference type="InterPro" id="IPR003661">
    <property type="entry name" value="HisK_dim/P_dom"/>
</dbReference>
<proteinExistence type="predicted"/>
<evidence type="ECO:0000313" key="7">
    <source>
        <dbReference type="EMBL" id="NME71909.1"/>
    </source>
</evidence>
<name>A0A7X9XCR3_9BACT</name>